<dbReference type="OrthoDB" id="1934999at2759"/>
<protein>
    <submittedName>
        <fullName evidence="2">Uncharacterized protein</fullName>
    </submittedName>
</protein>
<dbReference type="PANTHER" id="PTHR36000:SF2">
    <property type="entry name" value="DEFECTIVE 1273 PROTEIN, PUTATIVE-RELATED"/>
    <property type="match status" value="1"/>
</dbReference>
<reference evidence="3" key="2">
    <citation type="journal article" date="2017" name="J. Anim. Genet.">
        <title>Multiple reference genome sequences of hot pepper reveal the massive evolution of plant disease resistance genes by retroduplication.</title>
        <authorList>
            <person name="Kim S."/>
            <person name="Park J."/>
            <person name="Yeom S.-I."/>
            <person name="Kim Y.-M."/>
            <person name="Seo E."/>
            <person name="Kim K.-T."/>
            <person name="Kim M.-S."/>
            <person name="Lee J.M."/>
            <person name="Cheong K."/>
            <person name="Shin H.-S."/>
            <person name="Kim S.-B."/>
            <person name="Han K."/>
            <person name="Lee J."/>
            <person name="Park M."/>
            <person name="Lee H.-A."/>
            <person name="Lee H.-Y."/>
            <person name="Lee Y."/>
            <person name="Oh S."/>
            <person name="Lee J.H."/>
            <person name="Choi E."/>
            <person name="Choi E."/>
            <person name="Lee S.E."/>
            <person name="Jeon J."/>
            <person name="Kim H."/>
            <person name="Choi G."/>
            <person name="Song H."/>
            <person name="Lee J."/>
            <person name="Lee S.-C."/>
            <person name="Kwon J.-K."/>
            <person name="Lee H.-Y."/>
            <person name="Koo N."/>
            <person name="Hong Y."/>
            <person name="Kim R.W."/>
            <person name="Kang W.-H."/>
            <person name="Huh J.H."/>
            <person name="Kang B.-C."/>
            <person name="Yang T.-J."/>
            <person name="Lee Y.-H."/>
            <person name="Bennetzen J.L."/>
            <person name="Choi D."/>
        </authorList>
    </citation>
    <scope>NUCLEOTIDE SEQUENCE [LARGE SCALE GENOMIC DNA]</scope>
    <source>
        <strain evidence="3">cv. PBC81</strain>
    </source>
</reference>
<comment type="caution">
    <text evidence="2">The sequence shown here is derived from an EMBL/GenBank/DDBJ whole genome shotgun (WGS) entry which is preliminary data.</text>
</comment>
<dbReference type="PANTHER" id="PTHR36000">
    <property type="entry name" value="DEFECTIVE 1273 PROTEIN, PUTATIVE-RELATED"/>
    <property type="match status" value="1"/>
</dbReference>
<gene>
    <name evidence="2" type="ORF">CQW23_20842</name>
</gene>
<dbReference type="STRING" id="33114.A0A2G2W9T2"/>
<feature type="transmembrane region" description="Helical" evidence="1">
    <location>
        <begin position="212"/>
        <end position="233"/>
    </location>
</feature>
<dbReference type="Proteomes" id="UP000224567">
    <property type="component" value="Unassembled WGS sequence"/>
</dbReference>
<organism evidence="2 3">
    <name type="scientific">Capsicum baccatum</name>
    <name type="common">Peruvian pepper</name>
    <dbReference type="NCBI Taxonomy" id="33114"/>
    <lineage>
        <taxon>Eukaryota</taxon>
        <taxon>Viridiplantae</taxon>
        <taxon>Streptophyta</taxon>
        <taxon>Embryophyta</taxon>
        <taxon>Tracheophyta</taxon>
        <taxon>Spermatophyta</taxon>
        <taxon>Magnoliopsida</taxon>
        <taxon>eudicotyledons</taxon>
        <taxon>Gunneridae</taxon>
        <taxon>Pentapetalae</taxon>
        <taxon>asterids</taxon>
        <taxon>lamiids</taxon>
        <taxon>Solanales</taxon>
        <taxon>Solanaceae</taxon>
        <taxon>Solanoideae</taxon>
        <taxon>Capsiceae</taxon>
        <taxon>Capsicum</taxon>
    </lineage>
</organism>
<dbReference type="AlphaFoldDB" id="A0A2G2W9T2"/>
<dbReference type="EMBL" id="MLFT02000008">
    <property type="protein sequence ID" value="PHT41988.1"/>
    <property type="molecule type" value="Genomic_DNA"/>
</dbReference>
<reference evidence="2 3" key="1">
    <citation type="journal article" date="2017" name="Genome Biol.">
        <title>New reference genome sequences of hot pepper reveal the massive evolution of plant disease-resistance genes by retroduplication.</title>
        <authorList>
            <person name="Kim S."/>
            <person name="Park J."/>
            <person name="Yeom S.I."/>
            <person name="Kim Y.M."/>
            <person name="Seo E."/>
            <person name="Kim K.T."/>
            <person name="Kim M.S."/>
            <person name="Lee J.M."/>
            <person name="Cheong K."/>
            <person name="Shin H.S."/>
            <person name="Kim S.B."/>
            <person name="Han K."/>
            <person name="Lee J."/>
            <person name="Park M."/>
            <person name="Lee H.A."/>
            <person name="Lee H.Y."/>
            <person name="Lee Y."/>
            <person name="Oh S."/>
            <person name="Lee J.H."/>
            <person name="Choi E."/>
            <person name="Choi E."/>
            <person name="Lee S.E."/>
            <person name="Jeon J."/>
            <person name="Kim H."/>
            <person name="Choi G."/>
            <person name="Song H."/>
            <person name="Lee J."/>
            <person name="Lee S.C."/>
            <person name="Kwon J.K."/>
            <person name="Lee H.Y."/>
            <person name="Koo N."/>
            <person name="Hong Y."/>
            <person name="Kim R.W."/>
            <person name="Kang W.H."/>
            <person name="Huh J.H."/>
            <person name="Kang B.C."/>
            <person name="Yang T.J."/>
            <person name="Lee Y.H."/>
            <person name="Bennetzen J.L."/>
            <person name="Choi D."/>
        </authorList>
    </citation>
    <scope>NUCLEOTIDE SEQUENCE [LARGE SCALE GENOMIC DNA]</scope>
    <source>
        <strain evidence="3">cv. PBC81</strain>
    </source>
</reference>
<proteinExistence type="predicted"/>
<keyword evidence="1" id="KW-1133">Transmembrane helix</keyword>
<keyword evidence="1" id="KW-0472">Membrane</keyword>
<feature type="transmembrane region" description="Helical" evidence="1">
    <location>
        <begin position="239"/>
        <end position="260"/>
    </location>
</feature>
<feature type="transmembrane region" description="Helical" evidence="1">
    <location>
        <begin position="145"/>
        <end position="167"/>
    </location>
</feature>
<evidence type="ECO:0000256" key="1">
    <source>
        <dbReference type="SAM" id="Phobius"/>
    </source>
</evidence>
<accession>A0A2G2W9T2</accession>
<evidence type="ECO:0000313" key="3">
    <source>
        <dbReference type="Proteomes" id="UP000224567"/>
    </source>
</evidence>
<evidence type="ECO:0000313" key="2">
    <source>
        <dbReference type="EMBL" id="PHT41988.1"/>
    </source>
</evidence>
<keyword evidence="1" id="KW-0812">Transmembrane</keyword>
<feature type="transmembrane region" description="Helical" evidence="1">
    <location>
        <begin position="179"/>
        <end position="200"/>
    </location>
</feature>
<keyword evidence="3" id="KW-1185">Reference proteome</keyword>
<name>A0A2G2W9T2_CAPBA</name>
<sequence>MDHPNLMKWVLPGSGSTLPNSKNPGPLNPSISDLIFHGSLSISGQPNFPAIMSLNLNSAGPNAFQILPPLTKSNVCILSIRSNGARTISKPKIICNMNIAAGRPDEPHKFNFQNVIDQARKLWDSTPAPVKSFPWNRARDNFVQLILDIVLTVTKYLYVPVLVVTSISELSYCAHERKLYITLFPFLVGVAIAGILKTAALESSPYLKNVEVPWHLIGIGLFFTLLKLPGPYYPYWGRIFIPHLANGALFRTLWFAFLWYRRPRKLVETTQPDSVVADPEQKGL</sequence>